<dbReference type="PANTHER" id="PTHR31286">
    <property type="entry name" value="GLYCINE-RICH CELL WALL STRUCTURAL PROTEIN 1.8-LIKE"/>
    <property type="match status" value="1"/>
</dbReference>
<protein>
    <submittedName>
        <fullName evidence="1">Uncharacterized protein</fullName>
    </submittedName>
</protein>
<feature type="non-terminal residue" evidence="1">
    <location>
        <position position="1"/>
    </location>
</feature>
<dbReference type="AlphaFoldDB" id="A0A699XE27"/>
<organism evidence="1">
    <name type="scientific">Tanacetum cinerariifolium</name>
    <name type="common">Dalmatian daisy</name>
    <name type="synonym">Chrysanthemum cinerariifolium</name>
    <dbReference type="NCBI Taxonomy" id="118510"/>
    <lineage>
        <taxon>Eukaryota</taxon>
        <taxon>Viridiplantae</taxon>
        <taxon>Streptophyta</taxon>
        <taxon>Embryophyta</taxon>
        <taxon>Tracheophyta</taxon>
        <taxon>Spermatophyta</taxon>
        <taxon>Magnoliopsida</taxon>
        <taxon>eudicotyledons</taxon>
        <taxon>Gunneridae</taxon>
        <taxon>Pentapetalae</taxon>
        <taxon>asterids</taxon>
        <taxon>campanulids</taxon>
        <taxon>Asterales</taxon>
        <taxon>Asteraceae</taxon>
        <taxon>Asteroideae</taxon>
        <taxon>Anthemideae</taxon>
        <taxon>Anthemidinae</taxon>
        <taxon>Tanacetum</taxon>
    </lineage>
</organism>
<feature type="non-terminal residue" evidence="1">
    <location>
        <position position="94"/>
    </location>
</feature>
<proteinExistence type="predicted"/>
<dbReference type="InterPro" id="IPR040256">
    <property type="entry name" value="At4g02000-like"/>
</dbReference>
<comment type="caution">
    <text evidence="1">The sequence shown here is derived from an EMBL/GenBank/DDBJ whole genome shotgun (WGS) entry which is preliminary data.</text>
</comment>
<reference evidence="1" key="1">
    <citation type="journal article" date="2019" name="Sci. Rep.">
        <title>Draft genome of Tanacetum cinerariifolium, the natural source of mosquito coil.</title>
        <authorList>
            <person name="Yamashiro T."/>
            <person name="Shiraishi A."/>
            <person name="Satake H."/>
            <person name="Nakayama K."/>
        </authorList>
    </citation>
    <scope>NUCLEOTIDE SEQUENCE</scope>
</reference>
<name>A0A699XE27_TANCI</name>
<dbReference type="PANTHER" id="PTHR31286:SF99">
    <property type="entry name" value="DUF4283 DOMAIN-CONTAINING PROTEIN"/>
    <property type="match status" value="1"/>
</dbReference>
<sequence length="94" mass="10415">GEVTKVPVWVKMYNVPILAYLEDGLSLLATQIGKPIMLDAFTSSMCMESWGRISFARALIEIDAAVGLKKEVSMSIPVEEGDGHIKEVIRVEYE</sequence>
<evidence type="ECO:0000313" key="1">
    <source>
        <dbReference type="EMBL" id="GFD55091.1"/>
    </source>
</evidence>
<accession>A0A699XE27</accession>
<gene>
    <name evidence="1" type="ORF">Tci_927060</name>
</gene>
<dbReference type="EMBL" id="BKCJ011813867">
    <property type="protein sequence ID" value="GFD55091.1"/>
    <property type="molecule type" value="Genomic_DNA"/>
</dbReference>